<keyword evidence="13 14" id="KW-0472">Membrane</keyword>
<evidence type="ECO:0000256" key="11">
    <source>
        <dbReference type="ARBA" id="ARBA00022970"/>
    </source>
</evidence>
<evidence type="ECO:0000256" key="8">
    <source>
        <dbReference type="ARBA" id="ARBA00022692"/>
    </source>
</evidence>
<dbReference type="GO" id="GO:0005524">
    <property type="term" value="F:ATP binding"/>
    <property type="evidence" value="ECO:0007669"/>
    <property type="project" value="UniProtKB-KW"/>
</dbReference>
<dbReference type="PANTHER" id="PTHR43166:SF9">
    <property type="entry name" value="GLUTAMATE_ASPARTATE IMPORT ATP-BINDING PROTEIN GLTL"/>
    <property type="match status" value="1"/>
</dbReference>
<dbReference type="Pfam" id="PF00005">
    <property type="entry name" value="ABC_tran"/>
    <property type="match status" value="1"/>
</dbReference>
<comment type="subcellular location">
    <subcellularLocation>
        <location evidence="2">Cell inner membrane</location>
        <topology evidence="2">Multi-pass membrane protein</topology>
    </subcellularLocation>
    <subcellularLocation>
        <location evidence="1">Cell inner membrane</location>
        <topology evidence="1">Peripheral membrane protein</topology>
    </subcellularLocation>
    <subcellularLocation>
        <location evidence="14">Cell membrane</location>
        <topology evidence="14">Multi-pass membrane protein</topology>
    </subcellularLocation>
</comment>
<comment type="caution">
    <text evidence="17">The sequence shown here is derived from an EMBL/GenBank/DDBJ whole genome shotgun (WGS) entry which is preliminary data.</text>
</comment>
<keyword evidence="11" id="KW-0029">Amino-acid transport</keyword>
<evidence type="ECO:0000256" key="6">
    <source>
        <dbReference type="ARBA" id="ARBA00022475"/>
    </source>
</evidence>
<dbReference type="InterPro" id="IPR003439">
    <property type="entry name" value="ABC_transporter-like_ATP-bd"/>
</dbReference>
<accession>A0A1V9DNS5</accession>
<dbReference type="PROSITE" id="PS00211">
    <property type="entry name" value="ABC_TRANSPORTER_1"/>
    <property type="match status" value="1"/>
</dbReference>
<name>A0A1V9DNS5_9GAMM</name>
<evidence type="ECO:0000259" key="15">
    <source>
        <dbReference type="PROSITE" id="PS50893"/>
    </source>
</evidence>
<evidence type="ECO:0000256" key="7">
    <source>
        <dbReference type="ARBA" id="ARBA00022519"/>
    </source>
</evidence>
<evidence type="ECO:0000256" key="2">
    <source>
        <dbReference type="ARBA" id="ARBA00004429"/>
    </source>
</evidence>
<dbReference type="Gene3D" id="1.10.3720.10">
    <property type="entry name" value="MetI-like"/>
    <property type="match status" value="1"/>
</dbReference>
<keyword evidence="8 14" id="KW-0812">Transmembrane</keyword>
<organism evidence="17 18">
    <name type="scientific">Pantoea latae</name>
    <dbReference type="NCBI Taxonomy" id="1964541"/>
    <lineage>
        <taxon>Bacteria</taxon>
        <taxon>Pseudomonadati</taxon>
        <taxon>Pseudomonadota</taxon>
        <taxon>Gammaproteobacteria</taxon>
        <taxon>Enterobacterales</taxon>
        <taxon>Erwiniaceae</taxon>
        <taxon>Pantoea</taxon>
    </lineage>
</organism>
<keyword evidence="7" id="KW-0997">Cell inner membrane</keyword>
<dbReference type="GO" id="GO:0043190">
    <property type="term" value="C:ATP-binding cassette (ABC) transporter complex"/>
    <property type="evidence" value="ECO:0007669"/>
    <property type="project" value="InterPro"/>
</dbReference>
<keyword evidence="6" id="KW-1003">Cell membrane</keyword>
<dbReference type="GO" id="GO:0022857">
    <property type="term" value="F:transmembrane transporter activity"/>
    <property type="evidence" value="ECO:0007669"/>
    <property type="project" value="InterPro"/>
</dbReference>
<comment type="similarity">
    <text evidence="4">Belongs to the binding-protein-dependent transport system permease family. HisMQ subfamily.</text>
</comment>
<dbReference type="Pfam" id="PF00528">
    <property type="entry name" value="BPD_transp_1"/>
    <property type="match status" value="1"/>
</dbReference>
<evidence type="ECO:0000256" key="3">
    <source>
        <dbReference type="ARBA" id="ARBA00006526"/>
    </source>
</evidence>
<evidence type="ECO:0000313" key="17">
    <source>
        <dbReference type="EMBL" id="OQP35385.1"/>
    </source>
</evidence>
<dbReference type="InterPro" id="IPR000515">
    <property type="entry name" value="MetI-like"/>
</dbReference>
<sequence>MTFNWNYMFSLFSDAEFWLATWTVIKLSLLTWGISIVVGFVLALAKQSNRALFNLPARGYIWLFRSLPLLVLLIFVYNLPQAAPGTSALLSDPFWAGLIAMVLSESAYIAEIHRGGLLSIPKGQSEAARALGLRFAGIQWRIIIPQAVRVALPALANEYIAIVKLSSLVSVISLTEILMVGQRLYSQNFLVMETMAAVACYYVLIVTVFDFLLKQLERHLDVTQRRPSGKVDAQLMALAQRGSAPLARPAAQGNGPALQASRLHKAYNNVEVLGAVSLQIQPGEVVSVIGPSGSGKTTLIRLLNGLEQIDNGEIRINGQPFIHLSQQGEQKPRFIEHAEHRLNIGMVFQSFNLFPHLSVLDNLMLAPRYHRLASRDALKQHACELLHKVGMLEHAWKYPHQLSGGQQQRVAIARALMMRPQIMLFDEPTSALDPEKVNEVLQVIETLAQEGITMVIVTHEMNFAFKVSDRIVFMEKGRVVCDDAPQAMRSGQHPRVEAFLKDVSLA</sequence>
<evidence type="ECO:0000256" key="13">
    <source>
        <dbReference type="ARBA" id="ARBA00023136"/>
    </source>
</evidence>
<dbReference type="GO" id="GO:0006865">
    <property type="term" value="P:amino acid transport"/>
    <property type="evidence" value="ECO:0007669"/>
    <property type="project" value="UniProtKB-KW"/>
</dbReference>
<dbReference type="SMART" id="SM00382">
    <property type="entry name" value="AAA"/>
    <property type="match status" value="1"/>
</dbReference>
<dbReference type="EMBL" id="MWUE01000007">
    <property type="protein sequence ID" value="OQP35385.1"/>
    <property type="molecule type" value="Genomic_DNA"/>
</dbReference>
<dbReference type="PANTHER" id="PTHR43166">
    <property type="entry name" value="AMINO ACID IMPORT ATP-BINDING PROTEIN"/>
    <property type="match status" value="1"/>
</dbReference>
<dbReference type="RefSeq" id="WP_081137032.1">
    <property type="nucleotide sequence ID" value="NZ_MWUE01000007.1"/>
</dbReference>
<dbReference type="PROSITE" id="PS50928">
    <property type="entry name" value="ABC_TM1"/>
    <property type="match status" value="1"/>
</dbReference>
<proteinExistence type="inferred from homology"/>
<evidence type="ECO:0000256" key="9">
    <source>
        <dbReference type="ARBA" id="ARBA00022741"/>
    </source>
</evidence>
<dbReference type="InterPro" id="IPR027417">
    <property type="entry name" value="P-loop_NTPase"/>
</dbReference>
<protein>
    <submittedName>
        <fullName evidence="17">Amino acid ABC transporter permease/ATP-binding protein</fullName>
    </submittedName>
</protein>
<evidence type="ECO:0000256" key="14">
    <source>
        <dbReference type="RuleBase" id="RU363032"/>
    </source>
</evidence>
<dbReference type="CDD" id="cd06261">
    <property type="entry name" value="TM_PBP2"/>
    <property type="match status" value="1"/>
</dbReference>
<evidence type="ECO:0000256" key="4">
    <source>
        <dbReference type="ARBA" id="ARBA00010072"/>
    </source>
</evidence>
<dbReference type="InterPro" id="IPR035906">
    <property type="entry name" value="MetI-like_sf"/>
</dbReference>
<dbReference type="SUPFAM" id="SSF161098">
    <property type="entry name" value="MetI-like"/>
    <property type="match status" value="1"/>
</dbReference>
<dbReference type="Gene3D" id="3.40.50.300">
    <property type="entry name" value="P-loop containing nucleotide triphosphate hydrolases"/>
    <property type="match status" value="1"/>
</dbReference>
<feature type="domain" description="ABC transmembrane type-1" evidence="16">
    <location>
        <begin position="21"/>
        <end position="213"/>
    </location>
</feature>
<feature type="transmembrane region" description="Helical" evidence="14">
    <location>
        <begin position="57"/>
        <end position="79"/>
    </location>
</feature>
<comment type="similarity">
    <text evidence="3">Belongs to the ABC transporter superfamily. Drug exporter-2 (TC 3.A.1.117) family.</text>
</comment>
<feature type="transmembrane region" description="Helical" evidence="14">
    <location>
        <begin position="20"/>
        <end position="45"/>
    </location>
</feature>
<dbReference type="PROSITE" id="PS50893">
    <property type="entry name" value="ABC_TRANSPORTER_2"/>
    <property type="match status" value="1"/>
</dbReference>
<evidence type="ECO:0000256" key="1">
    <source>
        <dbReference type="ARBA" id="ARBA00004417"/>
    </source>
</evidence>
<dbReference type="InterPro" id="IPR050086">
    <property type="entry name" value="MetN_ABC_transporter-like"/>
</dbReference>
<dbReference type="Proteomes" id="UP000192769">
    <property type="component" value="Unassembled WGS sequence"/>
</dbReference>
<dbReference type="AlphaFoldDB" id="A0A1V9DNS5"/>
<reference evidence="17 18" key="1">
    <citation type="submission" date="2017-02" db="EMBL/GenBank/DDBJ databases">
        <title>Whole genome shotgun sequence of Pantoea agglomerans strain AS1 isolated from a cycad, Zamia floridana in Central Florida, USA.</title>
        <authorList>
            <person name="Lata P."/>
            <person name="Govindarajan S."/>
            <person name="Qi F."/>
            <person name="Li J.-L."/>
            <person name="Maurya S.K."/>
            <person name="Sahoo M.K."/>
        </authorList>
    </citation>
    <scope>NUCLEOTIDE SEQUENCE [LARGE SCALE GENOMIC DNA]</scope>
    <source>
        <strain evidence="17 18">AS1</strain>
    </source>
</reference>
<keyword evidence="12 14" id="KW-1133">Transmembrane helix</keyword>
<dbReference type="OrthoDB" id="6049702at2"/>
<evidence type="ECO:0000313" key="18">
    <source>
        <dbReference type="Proteomes" id="UP000192769"/>
    </source>
</evidence>
<gene>
    <name evidence="17" type="ORF">B2J69_05165</name>
</gene>
<dbReference type="InterPro" id="IPR010065">
    <property type="entry name" value="AA_ABC_transptr_permease_3TM"/>
</dbReference>
<dbReference type="SUPFAM" id="SSF52540">
    <property type="entry name" value="P-loop containing nucleoside triphosphate hydrolases"/>
    <property type="match status" value="1"/>
</dbReference>
<keyword evidence="9" id="KW-0547">Nucleotide-binding</keyword>
<evidence type="ECO:0000259" key="16">
    <source>
        <dbReference type="PROSITE" id="PS50928"/>
    </source>
</evidence>
<evidence type="ECO:0000256" key="10">
    <source>
        <dbReference type="ARBA" id="ARBA00022840"/>
    </source>
</evidence>
<evidence type="ECO:0000256" key="5">
    <source>
        <dbReference type="ARBA" id="ARBA00022448"/>
    </source>
</evidence>
<dbReference type="InterPro" id="IPR017871">
    <property type="entry name" value="ABC_transporter-like_CS"/>
</dbReference>
<keyword evidence="5 14" id="KW-0813">Transport</keyword>
<evidence type="ECO:0000256" key="12">
    <source>
        <dbReference type="ARBA" id="ARBA00022989"/>
    </source>
</evidence>
<keyword evidence="18" id="KW-1185">Reference proteome</keyword>
<keyword evidence="10 17" id="KW-0067">ATP-binding</keyword>
<feature type="transmembrane region" description="Helical" evidence="14">
    <location>
        <begin position="190"/>
        <end position="213"/>
    </location>
</feature>
<dbReference type="InterPro" id="IPR003593">
    <property type="entry name" value="AAA+_ATPase"/>
</dbReference>
<feature type="transmembrane region" description="Helical" evidence="14">
    <location>
        <begin position="160"/>
        <end position="178"/>
    </location>
</feature>
<feature type="domain" description="ABC transporter" evidence="15">
    <location>
        <begin position="258"/>
        <end position="501"/>
    </location>
</feature>
<dbReference type="NCBIfam" id="TIGR01726">
    <property type="entry name" value="HEQRo_perm_3TM"/>
    <property type="match status" value="1"/>
</dbReference>
<dbReference type="GO" id="GO:0016887">
    <property type="term" value="F:ATP hydrolysis activity"/>
    <property type="evidence" value="ECO:0007669"/>
    <property type="project" value="InterPro"/>
</dbReference>